<dbReference type="GO" id="GO:0016020">
    <property type="term" value="C:membrane"/>
    <property type="evidence" value="ECO:0007669"/>
    <property type="project" value="InterPro"/>
</dbReference>
<dbReference type="GO" id="GO:0060003">
    <property type="term" value="P:copper ion export"/>
    <property type="evidence" value="ECO:0007669"/>
    <property type="project" value="TreeGrafter"/>
</dbReference>
<evidence type="ECO:0000256" key="3">
    <source>
        <dbReference type="SAM" id="SignalP"/>
    </source>
</evidence>
<dbReference type="Gene3D" id="2.40.420.20">
    <property type="match status" value="1"/>
</dbReference>
<dbReference type="InterPro" id="IPR006143">
    <property type="entry name" value="RND_pump_MFP"/>
</dbReference>
<protein>
    <submittedName>
        <fullName evidence="6">Uncharacterized protein</fullName>
    </submittedName>
</protein>
<evidence type="ECO:0000259" key="4">
    <source>
        <dbReference type="Pfam" id="PF25954"/>
    </source>
</evidence>
<keyword evidence="2" id="KW-0813">Transport</keyword>
<dbReference type="Pfam" id="PF25954">
    <property type="entry name" value="Beta-barrel_RND_2"/>
    <property type="match status" value="1"/>
</dbReference>
<dbReference type="GO" id="GO:0022857">
    <property type="term" value="F:transmembrane transporter activity"/>
    <property type="evidence" value="ECO:0007669"/>
    <property type="project" value="InterPro"/>
</dbReference>
<dbReference type="InterPro" id="IPR051909">
    <property type="entry name" value="MFP_Cation_Efflux"/>
</dbReference>
<comment type="similarity">
    <text evidence="1">Belongs to the membrane fusion protein (MFP) (TC 8.A.1) family.</text>
</comment>
<dbReference type="InterPro" id="IPR058647">
    <property type="entry name" value="BSH_CzcB-like"/>
</dbReference>
<dbReference type="STRING" id="1302689.RG47T_1213"/>
<dbReference type="Pfam" id="PF25973">
    <property type="entry name" value="BSH_CzcB"/>
    <property type="match status" value="1"/>
</dbReference>
<keyword evidence="3" id="KW-0732">Signal</keyword>
<evidence type="ECO:0000313" key="6">
    <source>
        <dbReference type="EMBL" id="OKS85767.1"/>
    </source>
</evidence>
<dbReference type="NCBIfam" id="TIGR01730">
    <property type="entry name" value="RND_mfp"/>
    <property type="match status" value="1"/>
</dbReference>
<dbReference type="PANTHER" id="PTHR30097">
    <property type="entry name" value="CATION EFFLUX SYSTEM PROTEIN CUSB"/>
    <property type="match status" value="1"/>
</dbReference>
<dbReference type="AlphaFoldDB" id="A0A1Q5ZVG9"/>
<dbReference type="PANTHER" id="PTHR30097:SF4">
    <property type="entry name" value="SLR6042 PROTEIN"/>
    <property type="match status" value="1"/>
</dbReference>
<evidence type="ECO:0000256" key="2">
    <source>
        <dbReference type="ARBA" id="ARBA00022448"/>
    </source>
</evidence>
<feature type="signal peptide" evidence="3">
    <location>
        <begin position="1"/>
        <end position="27"/>
    </location>
</feature>
<organism evidence="6 7">
    <name type="scientific">Mucilaginibacter polytrichastri</name>
    <dbReference type="NCBI Taxonomy" id="1302689"/>
    <lineage>
        <taxon>Bacteria</taxon>
        <taxon>Pseudomonadati</taxon>
        <taxon>Bacteroidota</taxon>
        <taxon>Sphingobacteriia</taxon>
        <taxon>Sphingobacteriales</taxon>
        <taxon>Sphingobacteriaceae</taxon>
        <taxon>Mucilaginibacter</taxon>
    </lineage>
</organism>
<dbReference type="OrthoDB" id="9806939at2"/>
<gene>
    <name evidence="6" type="ORF">RG47T_1213</name>
</gene>
<dbReference type="EMBL" id="MPPL01000001">
    <property type="protein sequence ID" value="OKS85767.1"/>
    <property type="molecule type" value="Genomic_DNA"/>
</dbReference>
<dbReference type="GO" id="GO:0030313">
    <property type="term" value="C:cell envelope"/>
    <property type="evidence" value="ECO:0007669"/>
    <property type="project" value="TreeGrafter"/>
</dbReference>
<dbReference type="SUPFAM" id="SSF111369">
    <property type="entry name" value="HlyD-like secretion proteins"/>
    <property type="match status" value="1"/>
</dbReference>
<reference evidence="6 7" key="1">
    <citation type="submission" date="2016-11" db="EMBL/GenBank/DDBJ databases">
        <title>Whole Genome Sequencing of Mucilaginibacter polytrichastri RG4-7(T) isolated from the moss sample.</title>
        <authorList>
            <person name="Li Y."/>
        </authorList>
    </citation>
    <scope>NUCLEOTIDE SEQUENCE [LARGE SCALE GENOMIC DNA]</scope>
    <source>
        <strain evidence="6 7">RG4-7</strain>
    </source>
</reference>
<dbReference type="RefSeq" id="WP_074488558.1">
    <property type="nucleotide sequence ID" value="NZ_FPAM01000002.1"/>
</dbReference>
<evidence type="ECO:0000313" key="7">
    <source>
        <dbReference type="Proteomes" id="UP000186720"/>
    </source>
</evidence>
<evidence type="ECO:0000256" key="1">
    <source>
        <dbReference type="ARBA" id="ARBA00009477"/>
    </source>
</evidence>
<evidence type="ECO:0000259" key="5">
    <source>
        <dbReference type="Pfam" id="PF25973"/>
    </source>
</evidence>
<dbReference type="InterPro" id="IPR058792">
    <property type="entry name" value="Beta-barrel_RND_2"/>
</dbReference>
<feature type="chain" id="PRO_5010382264" evidence="3">
    <location>
        <begin position="28"/>
        <end position="366"/>
    </location>
</feature>
<dbReference type="Gene3D" id="1.10.287.470">
    <property type="entry name" value="Helix hairpin bin"/>
    <property type="match status" value="1"/>
</dbReference>
<keyword evidence="7" id="KW-1185">Reference proteome</keyword>
<feature type="domain" description="CusB-like beta-barrel" evidence="4">
    <location>
        <begin position="217"/>
        <end position="293"/>
    </location>
</feature>
<dbReference type="Proteomes" id="UP000186720">
    <property type="component" value="Unassembled WGS sequence"/>
</dbReference>
<dbReference type="FunFam" id="2.40.30.170:FF:000010">
    <property type="entry name" value="Efflux RND transporter periplasmic adaptor subunit"/>
    <property type="match status" value="1"/>
</dbReference>
<proteinExistence type="inferred from homology"/>
<dbReference type="GO" id="GO:0015679">
    <property type="term" value="P:plasma membrane copper ion transport"/>
    <property type="evidence" value="ECO:0007669"/>
    <property type="project" value="TreeGrafter"/>
</dbReference>
<accession>A0A1Q5ZVG9</accession>
<name>A0A1Q5ZVG9_9SPHI</name>
<sequence>MNKIFFQSSFILISAGLLLNLASCASHDNTEDTRVPYVVPDSLMKVLAVDTVKKSNLTFAVNFNGVVDFNTDKVVSVYPLVSGNVQNVNVMPGDYVKQGQALGLVKSAEVANYNSSLINAETNVRLTARQLEQQKDLFKSGLASQVDITNAQVAYEQAIASKTAAEKILNINGDNKNGEYLIKAPIEGFVVQKNVTNGMAIRTDNNAPLFTISNLSNVWVEANVYQENIGKVHEGDEADVTTISYPDKVFKGKVNKLMNVLDPNSKVMKMRVILDNPGYLLKPQMFATVTVNNTQNEQAIAIASSALVFDNSQYYVIVVTGKKNVQIRQVDVISINGKTAYIKTGVAPGERLIASQTLLIYGSLNS</sequence>
<dbReference type="Gene3D" id="2.40.30.170">
    <property type="match status" value="1"/>
</dbReference>
<dbReference type="Gene3D" id="2.40.50.100">
    <property type="match status" value="1"/>
</dbReference>
<comment type="caution">
    <text evidence="6">The sequence shown here is derived from an EMBL/GenBank/DDBJ whole genome shotgun (WGS) entry which is preliminary data.</text>
</comment>
<feature type="domain" description="CzcB-like barrel-sandwich hybrid" evidence="5">
    <location>
        <begin position="74"/>
        <end position="214"/>
    </location>
</feature>